<feature type="compositionally biased region" description="Basic and acidic residues" evidence="1">
    <location>
        <begin position="312"/>
        <end position="323"/>
    </location>
</feature>
<feature type="compositionally biased region" description="Basic and acidic residues" evidence="1">
    <location>
        <begin position="46"/>
        <end position="59"/>
    </location>
</feature>
<keyword evidence="3" id="KW-1185">Reference proteome</keyword>
<dbReference type="PANTHER" id="PTHR33085">
    <property type="entry name" value="OS12G0113100 PROTEIN-RELATED"/>
    <property type="match status" value="1"/>
</dbReference>
<evidence type="ECO:0000313" key="3">
    <source>
        <dbReference type="Proteomes" id="UP000636709"/>
    </source>
</evidence>
<organism evidence="2 3">
    <name type="scientific">Digitaria exilis</name>
    <dbReference type="NCBI Taxonomy" id="1010633"/>
    <lineage>
        <taxon>Eukaryota</taxon>
        <taxon>Viridiplantae</taxon>
        <taxon>Streptophyta</taxon>
        <taxon>Embryophyta</taxon>
        <taxon>Tracheophyta</taxon>
        <taxon>Spermatophyta</taxon>
        <taxon>Magnoliopsida</taxon>
        <taxon>Liliopsida</taxon>
        <taxon>Poales</taxon>
        <taxon>Poaceae</taxon>
        <taxon>PACMAD clade</taxon>
        <taxon>Panicoideae</taxon>
        <taxon>Panicodae</taxon>
        <taxon>Paniceae</taxon>
        <taxon>Anthephorinae</taxon>
        <taxon>Digitaria</taxon>
    </lineage>
</organism>
<sequence>MWTCRSLLLMSRPRTLLNSIRGRVTEPPAVALGAASRWLVSDTSDADGRHNDTSVRHVGEPGTPATAGRSPPMATGDKKHLYLLLDDAEYGFGIHKLDMDTDVAAGGLDSVALPRLPDPPVLRFDDKWIDGFAVLGSNVIGVALRLTETHPDSRSDGDTVIFDTRTSKLTLLADLPNGLRDSCPMLSIAAGDRLYVIEAGTVYDRADYDNKFFMGGLHSLQGTDTGKKFGTGGLQSSVCAALPSMRATCPPSASDGLPSALGSTCQAAASIDAQRTRLDVSSCLPPPPPPTIQALHLLRKTRMILMPCPAAAKERPGAQDSRTRMGRRRGCDSTVGAEGRRHSIYLPSDQREPGWCWHVIYSSSTRWFWSCDPQKLPFLPYGVTAHAVHPSERAFFVSAYCHRGRGTFSYNTERGDWTRHGDGWELPFIGQSHYDQDLNAWVGLHVQRDGHGSFMPDGHICACDLPDLDGPAATPEWKLGKEKLFVEDPERHVDAKIVGMGGGGRFCVVEIMTMPGVDRKECIGDGDKCVLRLTAFRVEYDDDGELTVTDRRPARSQATTLTNDDIFPLLVAMLAPSSRWHGPSTKRHGPSTVQSESLSTRCWHRHGTIIGPALKKPVKSLLTPPAYSHYSPPLPSLSVSPPTPPSLTPPAALPPPPHQHRCRHLPHPTPSFLSHQLVASFSCLRRLPALGAPATAAPCRVQAAPPPAGRPPPLEKPAALGGAPVRPLCLAAPATIEGPQGLDFLKDFSLWRLAGVLLGRQREPIGTARTQSAVEHGDPTLSTCFPNWPHLSVISQLPRGSAPDPDSPDARARRDWRVATNPSAGNGGRPASSDWLRPCALRPWRPGPRVGCCCCVLEREGRVRPCAVFRETCTGAEHDTMWTCRSLLMMSRPRTLLDLIRRRVTDPPAIVLGTASRGLVFDTNDGDGHDAKDKAAVSSPGSNPRRPIFSAWGWMQLPGPGKFGQAETKQPWGLQQEKGELPYPGADWGGLHCLKLQQDDDDDTVAHGYRKYEHGSYIYSSTRWFWSCDPKEIPLTPDGITAHAVHPSGRAFFVSVHCYRVDDHRGRGTFSYHTEHGYWTRHGDWELPFVGQAHYDHGLNAWVGLHHVQSDGHRGFMPDGHICACDVPGLDGAAAPDWKLGKEKLGTSTPSSLAWIMTMPGVDREECVGDGEKCVLRLTVFRVMYNDDVELIVTDRRPSNQLMMKQSLMPEEKWVAEMGRAQIRAARASTTTHLLPPSPRPRRTPCQADTLILLLIITFVGFSSSGTNARNKPPLRLVATPSAFRLAASRGTRRRNVPCGAIRRGAMHGVFVGTMVLDTRPDNNENENEIFASILFLTELLAVTKKTDDD</sequence>
<proteinExistence type="predicted"/>
<dbReference type="Pfam" id="PF07893">
    <property type="entry name" value="DUF1668"/>
    <property type="match status" value="3"/>
</dbReference>
<accession>A0A835B948</accession>
<dbReference type="EMBL" id="JACEFO010001965">
    <property type="protein sequence ID" value="KAF8691473.1"/>
    <property type="molecule type" value="Genomic_DNA"/>
</dbReference>
<dbReference type="OrthoDB" id="685508at2759"/>
<feature type="region of interest" description="Disordered" evidence="1">
    <location>
        <begin position="43"/>
        <end position="74"/>
    </location>
</feature>
<dbReference type="InterPro" id="IPR012871">
    <property type="entry name" value="DUF1668_ORYSA"/>
</dbReference>
<reference evidence="2" key="1">
    <citation type="submission" date="2020-07" db="EMBL/GenBank/DDBJ databases">
        <title>Genome sequence and genetic diversity analysis of an under-domesticated orphan crop, white fonio (Digitaria exilis).</title>
        <authorList>
            <person name="Bennetzen J.L."/>
            <person name="Chen S."/>
            <person name="Ma X."/>
            <person name="Wang X."/>
            <person name="Yssel A.E.J."/>
            <person name="Chaluvadi S.R."/>
            <person name="Johnson M."/>
            <person name="Gangashetty P."/>
            <person name="Hamidou F."/>
            <person name="Sanogo M.D."/>
            <person name="Zwaenepoel A."/>
            <person name="Wallace J."/>
            <person name="Van De Peer Y."/>
            <person name="Van Deynze A."/>
        </authorList>
    </citation>
    <scope>NUCLEOTIDE SEQUENCE</scope>
    <source>
        <tissue evidence="2">Leaves</tissue>
    </source>
</reference>
<evidence type="ECO:0000313" key="2">
    <source>
        <dbReference type="EMBL" id="KAF8691473.1"/>
    </source>
</evidence>
<protein>
    <submittedName>
        <fullName evidence="2">Uncharacterized protein</fullName>
    </submittedName>
</protein>
<feature type="region of interest" description="Disordered" evidence="1">
    <location>
        <begin position="311"/>
        <end position="335"/>
    </location>
</feature>
<feature type="region of interest" description="Disordered" evidence="1">
    <location>
        <begin position="636"/>
        <end position="667"/>
    </location>
</feature>
<feature type="compositionally biased region" description="Basic and acidic residues" evidence="1">
    <location>
        <begin position="926"/>
        <end position="935"/>
    </location>
</feature>
<dbReference type="PANTHER" id="PTHR33085:SF69">
    <property type="entry name" value="OS07G0234700 PROTEIN"/>
    <property type="match status" value="1"/>
</dbReference>
<dbReference type="Proteomes" id="UP000636709">
    <property type="component" value="Unassembled WGS sequence"/>
</dbReference>
<name>A0A835B948_9POAL</name>
<feature type="region of interest" description="Disordered" evidence="1">
    <location>
        <begin position="923"/>
        <end position="943"/>
    </location>
</feature>
<feature type="compositionally biased region" description="Pro residues" evidence="1">
    <location>
        <begin position="641"/>
        <end position="657"/>
    </location>
</feature>
<comment type="caution">
    <text evidence="2">The sequence shown here is derived from an EMBL/GenBank/DDBJ whole genome shotgun (WGS) entry which is preliminary data.</text>
</comment>
<evidence type="ECO:0000256" key="1">
    <source>
        <dbReference type="SAM" id="MobiDB-lite"/>
    </source>
</evidence>
<gene>
    <name evidence="2" type="ORF">HU200_040617</name>
</gene>